<dbReference type="Proteomes" id="UP000673691">
    <property type="component" value="Unassembled WGS sequence"/>
</dbReference>
<dbReference type="AlphaFoldDB" id="A0A8H7ZYE9"/>
<keyword evidence="1" id="KW-0175">Coiled coil</keyword>
<proteinExistence type="predicted"/>
<gene>
    <name evidence="3" type="ORF">BJ554DRAFT_6283</name>
</gene>
<feature type="region of interest" description="Disordered" evidence="2">
    <location>
        <begin position="191"/>
        <end position="245"/>
    </location>
</feature>
<sequence length="298" mass="33426">DLQGTKDWKEHSFSFSVPRLWPDGYVTAERAPGGGGSHPELSNVPYSVLLEDVDVRRNFLRRPRRRLTRSYELQQLLHRLPGHTEAVRLKRGVEVDSAAAAMRPPESFSGSGGPSRAERSRFFAFFFRPAQTGYEPNLRLTVQSDELKRRREGKEEAPAVHRQPRENVRALAASSAAPALAPWFGPAAMPGELGGTPEEGKAPFFTPERGRGTSRDATKTGARSPSRESALSNTSRMTGLSEKSRRIVDSILLRREQAKEEKRRRERENAVVEMAALRERLASLQREKAAMEDKLQDL</sequence>
<feature type="compositionally biased region" description="Basic and acidic residues" evidence="2">
    <location>
        <begin position="208"/>
        <end position="218"/>
    </location>
</feature>
<evidence type="ECO:0000256" key="1">
    <source>
        <dbReference type="SAM" id="Coils"/>
    </source>
</evidence>
<evidence type="ECO:0000313" key="3">
    <source>
        <dbReference type="EMBL" id="KAG5461507.1"/>
    </source>
</evidence>
<feature type="coiled-coil region" evidence="1">
    <location>
        <begin position="248"/>
        <end position="294"/>
    </location>
</feature>
<reference evidence="3 4" key="1">
    <citation type="journal article" name="Sci. Rep.">
        <title>Genome-scale phylogenetic analyses confirm Olpidium as the closest living zoosporic fungus to the non-flagellated, terrestrial fungi.</title>
        <authorList>
            <person name="Chang Y."/>
            <person name="Rochon D."/>
            <person name="Sekimoto S."/>
            <person name="Wang Y."/>
            <person name="Chovatia M."/>
            <person name="Sandor L."/>
            <person name="Salamov A."/>
            <person name="Grigoriev I.V."/>
            <person name="Stajich J.E."/>
            <person name="Spatafora J.W."/>
        </authorList>
    </citation>
    <scope>NUCLEOTIDE SEQUENCE [LARGE SCALE GENOMIC DNA]</scope>
    <source>
        <strain evidence="3">S191</strain>
    </source>
</reference>
<protein>
    <submittedName>
        <fullName evidence="3">Uncharacterized protein</fullName>
    </submittedName>
</protein>
<evidence type="ECO:0000313" key="4">
    <source>
        <dbReference type="Proteomes" id="UP000673691"/>
    </source>
</evidence>
<feature type="compositionally biased region" description="Polar residues" evidence="2">
    <location>
        <begin position="221"/>
        <end position="238"/>
    </location>
</feature>
<evidence type="ECO:0000256" key="2">
    <source>
        <dbReference type="SAM" id="MobiDB-lite"/>
    </source>
</evidence>
<dbReference type="EMBL" id="JAEFCI010003543">
    <property type="protein sequence ID" value="KAG5461507.1"/>
    <property type="molecule type" value="Genomic_DNA"/>
</dbReference>
<accession>A0A8H7ZYE9</accession>
<comment type="caution">
    <text evidence="3">The sequence shown here is derived from an EMBL/GenBank/DDBJ whole genome shotgun (WGS) entry which is preliminary data.</text>
</comment>
<organism evidence="3 4">
    <name type="scientific">Olpidium bornovanus</name>
    <dbReference type="NCBI Taxonomy" id="278681"/>
    <lineage>
        <taxon>Eukaryota</taxon>
        <taxon>Fungi</taxon>
        <taxon>Fungi incertae sedis</taxon>
        <taxon>Olpidiomycota</taxon>
        <taxon>Olpidiomycotina</taxon>
        <taxon>Olpidiomycetes</taxon>
        <taxon>Olpidiales</taxon>
        <taxon>Olpidiaceae</taxon>
        <taxon>Olpidium</taxon>
    </lineage>
</organism>
<name>A0A8H7ZYE9_9FUNG</name>
<keyword evidence="4" id="KW-1185">Reference proteome</keyword>
<feature type="non-terminal residue" evidence="3">
    <location>
        <position position="1"/>
    </location>
</feature>